<protein>
    <recommendedName>
        <fullName evidence="5">CENP-V/GFA domain-containing protein</fullName>
    </recommendedName>
</protein>
<evidence type="ECO:0000313" key="6">
    <source>
        <dbReference type="EMBL" id="TPX16936.1"/>
    </source>
</evidence>
<keyword evidence="4" id="KW-0456">Lyase</keyword>
<dbReference type="GeneID" id="41970945"/>
<dbReference type="GO" id="GO:0046872">
    <property type="term" value="F:metal ion binding"/>
    <property type="evidence" value="ECO:0007669"/>
    <property type="project" value="UniProtKB-KW"/>
</dbReference>
<sequence>MPAPYSGKCLCGAVSVEIASEPLVVLSCGCDHCQVGAGGVAQVIGKFAEKDIKVSGEENLNTFTFSDTGSGNPKEKMFCKTCGVTMWTIPGAAKGSARMVRTAVLKDGLALKPKNEIYTINRPAWVKPADGANQFEKSSH</sequence>
<dbReference type="PANTHER" id="PTHR33337:SF40">
    <property type="entry name" value="CENP-V_GFA DOMAIN-CONTAINING PROTEIN-RELATED"/>
    <property type="match status" value="1"/>
</dbReference>
<keyword evidence="3" id="KW-0862">Zinc</keyword>
<keyword evidence="2" id="KW-0479">Metal-binding</keyword>
<comment type="similarity">
    <text evidence="1">Belongs to the Gfa family.</text>
</comment>
<gene>
    <name evidence="6" type="ORF">E0L32_003498</name>
</gene>
<dbReference type="OrthoDB" id="2212170at2759"/>
<evidence type="ECO:0000256" key="2">
    <source>
        <dbReference type="ARBA" id="ARBA00022723"/>
    </source>
</evidence>
<evidence type="ECO:0000256" key="1">
    <source>
        <dbReference type="ARBA" id="ARBA00005495"/>
    </source>
</evidence>
<dbReference type="InterPro" id="IPR006913">
    <property type="entry name" value="CENP-V/GFA"/>
</dbReference>
<evidence type="ECO:0000256" key="3">
    <source>
        <dbReference type="ARBA" id="ARBA00022833"/>
    </source>
</evidence>
<dbReference type="PROSITE" id="PS51891">
    <property type="entry name" value="CENP_V_GFA"/>
    <property type="match status" value="1"/>
</dbReference>
<organism evidence="6 7">
    <name type="scientific">Thyridium curvatum</name>
    <dbReference type="NCBI Taxonomy" id="1093900"/>
    <lineage>
        <taxon>Eukaryota</taxon>
        <taxon>Fungi</taxon>
        <taxon>Dikarya</taxon>
        <taxon>Ascomycota</taxon>
        <taxon>Pezizomycotina</taxon>
        <taxon>Sordariomycetes</taxon>
        <taxon>Sordariomycetidae</taxon>
        <taxon>Thyridiales</taxon>
        <taxon>Thyridiaceae</taxon>
        <taxon>Thyridium</taxon>
    </lineage>
</organism>
<proteinExistence type="inferred from homology"/>
<comment type="caution">
    <text evidence="6">The sequence shown here is derived from an EMBL/GenBank/DDBJ whole genome shotgun (WGS) entry which is preliminary data.</text>
</comment>
<dbReference type="PANTHER" id="PTHR33337">
    <property type="entry name" value="GFA DOMAIN-CONTAINING PROTEIN"/>
    <property type="match status" value="1"/>
</dbReference>
<evidence type="ECO:0000313" key="7">
    <source>
        <dbReference type="Proteomes" id="UP000319257"/>
    </source>
</evidence>
<keyword evidence="7" id="KW-1185">Reference proteome</keyword>
<evidence type="ECO:0000259" key="5">
    <source>
        <dbReference type="PROSITE" id="PS51891"/>
    </source>
</evidence>
<dbReference type="STRING" id="1093900.A0A507BCG8"/>
<accession>A0A507BCG8</accession>
<dbReference type="Gene3D" id="3.90.1590.10">
    <property type="entry name" value="glutathione-dependent formaldehyde- activating enzyme (gfa)"/>
    <property type="match status" value="1"/>
</dbReference>
<evidence type="ECO:0000256" key="4">
    <source>
        <dbReference type="ARBA" id="ARBA00023239"/>
    </source>
</evidence>
<dbReference type="Proteomes" id="UP000319257">
    <property type="component" value="Unassembled WGS sequence"/>
</dbReference>
<dbReference type="GO" id="GO:0016846">
    <property type="term" value="F:carbon-sulfur lyase activity"/>
    <property type="evidence" value="ECO:0007669"/>
    <property type="project" value="InterPro"/>
</dbReference>
<feature type="domain" description="CENP-V/GFA" evidence="5">
    <location>
        <begin position="5"/>
        <end position="130"/>
    </location>
</feature>
<dbReference type="InterPro" id="IPR011057">
    <property type="entry name" value="Mss4-like_sf"/>
</dbReference>
<dbReference type="AlphaFoldDB" id="A0A507BCG8"/>
<dbReference type="SUPFAM" id="SSF51316">
    <property type="entry name" value="Mss4-like"/>
    <property type="match status" value="1"/>
</dbReference>
<dbReference type="RefSeq" id="XP_030998647.1">
    <property type="nucleotide sequence ID" value="XM_031137805.1"/>
</dbReference>
<reference evidence="6 7" key="1">
    <citation type="submission" date="2019-06" db="EMBL/GenBank/DDBJ databases">
        <title>Draft genome sequence of the filamentous fungus Phialemoniopsis curvata isolated from diesel fuel.</title>
        <authorList>
            <person name="Varaljay V.A."/>
            <person name="Lyon W.J."/>
            <person name="Crouch A.L."/>
            <person name="Drake C.E."/>
            <person name="Hollomon J.M."/>
            <person name="Nadeau L.J."/>
            <person name="Nunn H.S."/>
            <person name="Stevenson B.S."/>
            <person name="Bojanowski C.L."/>
            <person name="Crookes-Goodson W.J."/>
        </authorList>
    </citation>
    <scope>NUCLEOTIDE SEQUENCE [LARGE SCALE GENOMIC DNA]</scope>
    <source>
        <strain evidence="6 7">D216</strain>
    </source>
</reference>
<dbReference type="InParanoid" id="A0A507BCG8"/>
<dbReference type="EMBL" id="SKBQ01000015">
    <property type="protein sequence ID" value="TPX16936.1"/>
    <property type="molecule type" value="Genomic_DNA"/>
</dbReference>
<name>A0A507BCG8_9PEZI</name>
<dbReference type="Pfam" id="PF04828">
    <property type="entry name" value="GFA"/>
    <property type="match status" value="1"/>
</dbReference>